<accession>A0A1M6P5A2</accession>
<dbReference type="EMBL" id="FQZE01000052">
    <property type="protein sequence ID" value="SHK03090.1"/>
    <property type="molecule type" value="Genomic_DNA"/>
</dbReference>
<keyword evidence="2" id="KW-1185">Reference proteome</keyword>
<dbReference type="RefSeq" id="WP_073173883.1">
    <property type="nucleotide sequence ID" value="NZ_FQZE01000052.1"/>
</dbReference>
<dbReference type="Proteomes" id="UP000184050">
    <property type="component" value="Unassembled WGS sequence"/>
</dbReference>
<dbReference type="OrthoDB" id="1120388at2"/>
<dbReference type="AlphaFoldDB" id="A0A1M6P5A2"/>
<evidence type="ECO:0000313" key="1">
    <source>
        <dbReference type="EMBL" id="SHK03090.1"/>
    </source>
</evidence>
<protein>
    <submittedName>
        <fullName evidence="1">Uncharacterized protein</fullName>
    </submittedName>
</protein>
<reference evidence="1 2" key="1">
    <citation type="submission" date="2016-11" db="EMBL/GenBank/DDBJ databases">
        <authorList>
            <person name="Jaros S."/>
            <person name="Januszkiewicz K."/>
            <person name="Wedrychowicz H."/>
        </authorList>
    </citation>
    <scope>NUCLEOTIDE SEQUENCE [LARGE SCALE GENOMIC DNA]</scope>
    <source>
        <strain evidence="1 2">DSM 27063</strain>
    </source>
</reference>
<gene>
    <name evidence="1" type="ORF">SAMN05444280_15210</name>
</gene>
<name>A0A1M6P5A2_9BACT</name>
<evidence type="ECO:0000313" key="2">
    <source>
        <dbReference type="Proteomes" id="UP000184050"/>
    </source>
</evidence>
<sequence>MKQLLFIIIIIFPFWTSQRASFVNIYLESGTGRGTVAFQQTGQKGMVSFEYLDAGSYYLLVEFPQQRGKWIEEKPRQSTMTKAAYAPGKKTYYYQGTEGYFSIKFRGLRKIDSENFRPVFSEIRSEDGIKINVAQFQTHRKNGQIKIRVKKLTAGQFKRKAEKAEQDISTLSIQGIK</sequence>
<organism evidence="1 2">
    <name type="scientific">Tangfeifania diversioriginum</name>
    <dbReference type="NCBI Taxonomy" id="1168035"/>
    <lineage>
        <taxon>Bacteria</taxon>
        <taxon>Pseudomonadati</taxon>
        <taxon>Bacteroidota</taxon>
        <taxon>Bacteroidia</taxon>
        <taxon>Marinilabiliales</taxon>
        <taxon>Prolixibacteraceae</taxon>
        <taxon>Tangfeifania</taxon>
    </lineage>
</organism>
<proteinExistence type="predicted"/>
<dbReference type="SUPFAM" id="SSF117074">
    <property type="entry name" value="Hypothetical protein PA1324"/>
    <property type="match status" value="1"/>
</dbReference>